<dbReference type="Proteomes" id="UP001148662">
    <property type="component" value="Unassembled WGS sequence"/>
</dbReference>
<organism evidence="1 2">
    <name type="scientific">Phlebia brevispora</name>
    <dbReference type="NCBI Taxonomy" id="194682"/>
    <lineage>
        <taxon>Eukaryota</taxon>
        <taxon>Fungi</taxon>
        <taxon>Dikarya</taxon>
        <taxon>Basidiomycota</taxon>
        <taxon>Agaricomycotina</taxon>
        <taxon>Agaricomycetes</taxon>
        <taxon>Polyporales</taxon>
        <taxon>Meruliaceae</taxon>
        <taxon>Phlebia</taxon>
    </lineage>
</organism>
<dbReference type="EMBL" id="JANHOG010000821">
    <property type="protein sequence ID" value="KAJ3551302.1"/>
    <property type="molecule type" value="Genomic_DNA"/>
</dbReference>
<comment type="caution">
    <text evidence="1">The sequence shown here is derived from an EMBL/GenBank/DDBJ whole genome shotgun (WGS) entry which is preliminary data.</text>
</comment>
<keyword evidence="2" id="KW-1185">Reference proteome</keyword>
<proteinExistence type="predicted"/>
<sequence length="178" mass="19665">MTECETRKRATDNTSDEVLNKHARLPDDDQDHNSEEVAADKNGSPRSDKTLSADTASATADEGSKFDERAVELKTKVSTSTCSYFTDAMCTRFNTINSHLNLKSGCATLNTVPIDCLGWSPCLAELAHINLKMYDSDCRVFFHHKQGVKFKPLVAKDEQVLHAILLQLSLGESGMQLL</sequence>
<accession>A0ACC1T282</accession>
<name>A0ACC1T282_9APHY</name>
<gene>
    <name evidence="1" type="ORF">NM688_g4781</name>
</gene>
<evidence type="ECO:0000313" key="1">
    <source>
        <dbReference type="EMBL" id="KAJ3551302.1"/>
    </source>
</evidence>
<protein>
    <submittedName>
        <fullName evidence="1">Uncharacterized protein</fullName>
    </submittedName>
</protein>
<evidence type="ECO:0000313" key="2">
    <source>
        <dbReference type="Proteomes" id="UP001148662"/>
    </source>
</evidence>
<reference evidence="1" key="1">
    <citation type="submission" date="2022-07" db="EMBL/GenBank/DDBJ databases">
        <title>Genome Sequence of Phlebia brevispora.</title>
        <authorList>
            <person name="Buettner E."/>
        </authorList>
    </citation>
    <scope>NUCLEOTIDE SEQUENCE</scope>
    <source>
        <strain evidence="1">MPL23</strain>
    </source>
</reference>